<dbReference type="EMBL" id="AWUE01010305">
    <property type="protein sequence ID" value="OMP11761.1"/>
    <property type="molecule type" value="Genomic_DNA"/>
</dbReference>
<keyword evidence="2" id="KW-1185">Reference proteome</keyword>
<dbReference type="PANTHER" id="PTHR38360">
    <property type="entry name" value="OS03G0120000 PROTEIN"/>
    <property type="match status" value="1"/>
</dbReference>
<dbReference type="OrthoDB" id="409848at2759"/>
<reference evidence="2" key="1">
    <citation type="submission" date="2013-09" db="EMBL/GenBank/DDBJ databases">
        <title>Corchorus olitorius genome sequencing.</title>
        <authorList>
            <person name="Alam M."/>
            <person name="Haque M.S."/>
            <person name="Islam M.S."/>
            <person name="Emdad E.M."/>
            <person name="Islam M.M."/>
            <person name="Ahmed B."/>
            <person name="Halim A."/>
            <person name="Hossen Q.M.M."/>
            <person name="Hossain M.Z."/>
            <person name="Ahmed R."/>
            <person name="Khan M.M."/>
            <person name="Islam R."/>
            <person name="Rashid M.M."/>
            <person name="Khan S.A."/>
            <person name="Rahman M.S."/>
            <person name="Alam M."/>
            <person name="Yahiya A.S."/>
            <person name="Khan M.S."/>
            <person name="Azam M.S."/>
            <person name="Haque T."/>
            <person name="Lashkar M.Z.H."/>
            <person name="Akhand A.I."/>
            <person name="Morshed G."/>
            <person name="Roy S."/>
            <person name="Uddin K.S."/>
            <person name="Rabeya T."/>
            <person name="Hossain A.S."/>
            <person name="Chowdhury A."/>
            <person name="Snigdha A.R."/>
            <person name="Mortoza M.S."/>
            <person name="Matin S.A."/>
            <person name="Hoque S.M.E."/>
            <person name="Islam M.K."/>
            <person name="Roy D.K."/>
            <person name="Haider R."/>
            <person name="Moosa M.M."/>
            <person name="Elias S.M."/>
            <person name="Hasan A.M."/>
            <person name="Jahan S."/>
            <person name="Shafiuddin M."/>
            <person name="Mahmood N."/>
            <person name="Shommy N.S."/>
        </authorList>
    </citation>
    <scope>NUCLEOTIDE SEQUENCE [LARGE SCALE GENOMIC DNA]</scope>
    <source>
        <strain evidence="2">cv. O-4</strain>
    </source>
</reference>
<dbReference type="AlphaFoldDB" id="A0A1R3KXE8"/>
<feature type="non-terminal residue" evidence="1">
    <location>
        <position position="68"/>
    </location>
</feature>
<gene>
    <name evidence="1" type="ORF">COLO4_03698</name>
</gene>
<evidence type="ECO:0000313" key="1">
    <source>
        <dbReference type="EMBL" id="OMP11761.1"/>
    </source>
</evidence>
<evidence type="ECO:0000313" key="2">
    <source>
        <dbReference type="Proteomes" id="UP000187203"/>
    </source>
</evidence>
<dbReference type="PANTHER" id="PTHR38360:SF1">
    <property type="entry name" value="F12P19.7"/>
    <property type="match status" value="1"/>
</dbReference>
<name>A0A1R3KXE8_9ROSI</name>
<accession>A0A1R3KXE8</accession>
<proteinExistence type="predicted"/>
<dbReference type="STRING" id="93759.A0A1R3KXE8"/>
<dbReference type="Proteomes" id="UP000187203">
    <property type="component" value="Unassembled WGS sequence"/>
</dbReference>
<sequence length="68" mass="7400">MKGMTSNSVASECVLKLFEGGEINIINKSEPNQLAQFAAHFVNNDDDDEIQPCNAAKFAGTQEETPLQ</sequence>
<organism evidence="1 2">
    <name type="scientific">Corchorus olitorius</name>
    <dbReference type="NCBI Taxonomy" id="93759"/>
    <lineage>
        <taxon>Eukaryota</taxon>
        <taxon>Viridiplantae</taxon>
        <taxon>Streptophyta</taxon>
        <taxon>Embryophyta</taxon>
        <taxon>Tracheophyta</taxon>
        <taxon>Spermatophyta</taxon>
        <taxon>Magnoliopsida</taxon>
        <taxon>eudicotyledons</taxon>
        <taxon>Gunneridae</taxon>
        <taxon>Pentapetalae</taxon>
        <taxon>rosids</taxon>
        <taxon>malvids</taxon>
        <taxon>Malvales</taxon>
        <taxon>Malvaceae</taxon>
        <taxon>Grewioideae</taxon>
        <taxon>Apeibeae</taxon>
        <taxon>Corchorus</taxon>
    </lineage>
</organism>
<comment type="caution">
    <text evidence="1">The sequence shown here is derived from an EMBL/GenBank/DDBJ whole genome shotgun (WGS) entry which is preliminary data.</text>
</comment>
<protein>
    <submittedName>
        <fullName evidence="1">Uncharacterized protein</fullName>
    </submittedName>
</protein>